<reference evidence="13" key="2">
    <citation type="submission" date="2015-06" db="UniProtKB">
        <authorList>
            <consortium name="EnsemblMetazoa"/>
        </authorList>
    </citation>
    <scope>IDENTIFICATION</scope>
</reference>
<dbReference type="InterPro" id="IPR001604">
    <property type="entry name" value="Endo_G_ENPP1-like_dom"/>
</dbReference>
<evidence type="ECO:0000256" key="10">
    <source>
        <dbReference type="RuleBase" id="RU366055"/>
    </source>
</evidence>
<keyword evidence="5 10" id="KW-0255">Endonuclease</keyword>
<evidence type="ECO:0000256" key="1">
    <source>
        <dbReference type="ARBA" id="ARBA00001946"/>
    </source>
</evidence>
<keyword evidence="14" id="KW-1185">Reference proteome</keyword>
<dbReference type="EnsemblMetazoa" id="MESCA009413-RA">
    <property type="protein sequence ID" value="MESCA009413-PA"/>
    <property type="gene ID" value="MESCA009413"/>
</dbReference>
<dbReference type="GO" id="GO:0000014">
    <property type="term" value="F:single-stranded DNA endodeoxyribonuclease activity"/>
    <property type="evidence" value="ECO:0007669"/>
    <property type="project" value="TreeGrafter"/>
</dbReference>
<keyword evidence="3 10" id="KW-0540">Nuclease</keyword>
<feature type="active site" description="Proton acceptor" evidence="8">
    <location>
        <position position="133"/>
    </location>
</feature>
<dbReference type="GO" id="GO:0004521">
    <property type="term" value="F:RNA endonuclease activity"/>
    <property type="evidence" value="ECO:0007669"/>
    <property type="project" value="TreeGrafter"/>
</dbReference>
<dbReference type="SMART" id="SM00892">
    <property type="entry name" value="Endonuclease_NS"/>
    <property type="match status" value="1"/>
</dbReference>
<dbReference type="EC" id="3.1.30.-" evidence="10"/>
<dbReference type="InterPro" id="IPR020821">
    <property type="entry name" value="ENPP1-3/EXOG-like_nuc-like"/>
</dbReference>
<name>T1GZV5_MEGSC</name>
<evidence type="ECO:0000256" key="5">
    <source>
        <dbReference type="ARBA" id="ARBA00022759"/>
    </source>
</evidence>
<dbReference type="Proteomes" id="UP000015102">
    <property type="component" value="Unassembled WGS sequence"/>
</dbReference>
<keyword evidence="7" id="KW-0460">Magnesium</keyword>
<evidence type="ECO:0000313" key="14">
    <source>
        <dbReference type="Proteomes" id="UP000015102"/>
    </source>
</evidence>
<dbReference type="InterPro" id="IPR044929">
    <property type="entry name" value="DNA/RNA_non-sp_Endonuclease_sf"/>
</dbReference>
<organism evidence="13 14">
    <name type="scientific">Megaselia scalaris</name>
    <name type="common">Humpbacked fly</name>
    <name type="synonym">Phora scalaris</name>
    <dbReference type="NCBI Taxonomy" id="36166"/>
    <lineage>
        <taxon>Eukaryota</taxon>
        <taxon>Metazoa</taxon>
        <taxon>Ecdysozoa</taxon>
        <taxon>Arthropoda</taxon>
        <taxon>Hexapoda</taxon>
        <taxon>Insecta</taxon>
        <taxon>Pterygota</taxon>
        <taxon>Neoptera</taxon>
        <taxon>Endopterygota</taxon>
        <taxon>Diptera</taxon>
        <taxon>Brachycera</taxon>
        <taxon>Muscomorpha</taxon>
        <taxon>Platypezoidea</taxon>
        <taxon>Phoridae</taxon>
        <taxon>Megaseliini</taxon>
        <taxon>Megaselia</taxon>
    </lineage>
</organism>
<dbReference type="Gene3D" id="3.40.570.10">
    <property type="entry name" value="Extracellular Endonuclease, subunit A"/>
    <property type="match status" value="1"/>
</dbReference>
<accession>T1GZV5</accession>
<dbReference type="GO" id="GO:0046872">
    <property type="term" value="F:metal ion binding"/>
    <property type="evidence" value="ECO:0007669"/>
    <property type="project" value="UniProtKB-KW"/>
</dbReference>
<dbReference type="SUPFAM" id="SSF54060">
    <property type="entry name" value="His-Me finger endonucleases"/>
    <property type="match status" value="1"/>
</dbReference>
<dbReference type="GO" id="GO:0006309">
    <property type="term" value="P:apoptotic DNA fragmentation"/>
    <property type="evidence" value="ECO:0007669"/>
    <property type="project" value="TreeGrafter"/>
</dbReference>
<dbReference type="OMA" id="LCNISPQ"/>
<evidence type="ECO:0000256" key="3">
    <source>
        <dbReference type="ARBA" id="ARBA00022722"/>
    </source>
</evidence>
<dbReference type="CDD" id="cd00091">
    <property type="entry name" value="NUC"/>
    <property type="match status" value="1"/>
</dbReference>
<dbReference type="PROSITE" id="PS01070">
    <property type="entry name" value="NUCLEASE_NON_SPEC"/>
    <property type="match status" value="1"/>
</dbReference>
<sequence>LQSCYILYVFCGATAVRNSATRAATELFDTLSNSSHVSLNSSRVTNIPHRFVDILKKFQLPEIESVRYYSDYILYYDTRNKIAFWVYEHLTADSVRNSHVNRRYSEFLPEEDIHPFFRSNNGDYYRSGYDRGHLAAAANHKLEQQHCNETFRLCNISPQVGVGFNRDAWNNLEIHVRKLTNSYTHVYCFTGPLFLPRREDGKMYVKYEVIGNNNVSVPTHFFKIALLERSDGKYDVESYVLPNENIDNNVPLNNFFEEPETIEKAAGFLFFDNVPKAEVIKINGRKV</sequence>
<dbReference type="PANTHER" id="PTHR13966:SF5">
    <property type="entry name" value="ENDONUCLEASE G, MITOCHONDRIAL"/>
    <property type="match status" value="1"/>
</dbReference>
<evidence type="ECO:0000313" key="13">
    <source>
        <dbReference type="EnsemblMetazoa" id="MESCA009413-PA"/>
    </source>
</evidence>
<dbReference type="AlphaFoldDB" id="T1GZV5"/>
<dbReference type="InterPro" id="IPR044925">
    <property type="entry name" value="His-Me_finger_sf"/>
</dbReference>
<keyword evidence="6 10" id="KW-0378">Hydrolase</keyword>
<dbReference type="STRING" id="36166.T1GZV5"/>
<dbReference type="InterPro" id="IPR018524">
    <property type="entry name" value="DNA/RNA_endonuclease_AS"/>
</dbReference>
<proteinExistence type="inferred from homology"/>
<feature type="domain" description="DNA/RNA non-specific endonuclease/pyrophosphatase/phosphodiesterase" evidence="12">
    <location>
        <begin position="68"/>
        <end position="277"/>
    </location>
</feature>
<dbReference type="HOGENOM" id="CLU_055174_0_1_1"/>
<dbReference type="SMART" id="SM00477">
    <property type="entry name" value="NUC"/>
    <property type="match status" value="1"/>
</dbReference>
<reference evidence="14" key="1">
    <citation type="submission" date="2013-02" db="EMBL/GenBank/DDBJ databases">
        <authorList>
            <person name="Hughes D."/>
        </authorList>
    </citation>
    <scope>NUCLEOTIDE SEQUENCE</scope>
    <source>
        <strain>Durham</strain>
        <strain evidence="14">NC isolate 2 -- Noor lab</strain>
    </source>
</reference>
<dbReference type="EMBL" id="CAQQ02386200">
    <property type="status" value="NOT_ANNOTATED_CDS"/>
    <property type="molecule type" value="Genomic_DNA"/>
</dbReference>
<comment type="similarity">
    <text evidence="2 10">Belongs to the DNA/RNA non-specific endonuclease family.</text>
</comment>
<evidence type="ECO:0000256" key="9">
    <source>
        <dbReference type="PIRSR" id="PIRSR640255-2"/>
    </source>
</evidence>
<evidence type="ECO:0000256" key="7">
    <source>
        <dbReference type="ARBA" id="ARBA00022842"/>
    </source>
</evidence>
<evidence type="ECO:0000256" key="2">
    <source>
        <dbReference type="ARBA" id="ARBA00010052"/>
    </source>
</evidence>
<keyword evidence="4 9" id="KW-0479">Metal-binding</keyword>
<dbReference type="PANTHER" id="PTHR13966">
    <property type="entry name" value="ENDONUCLEASE RELATED"/>
    <property type="match status" value="1"/>
</dbReference>
<feature type="binding site" evidence="9">
    <location>
        <position position="165"/>
    </location>
    <ligand>
        <name>Mg(2+)</name>
        <dbReference type="ChEBI" id="CHEBI:18420"/>
        <note>catalytic</note>
    </ligand>
</feature>
<dbReference type="GO" id="GO:0005634">
    <property type="term" value="C:nucleus"/>
    <property type="evidence" value="ECO:0007669"/>
    <property type="project" value="TreeGrafter"/>
</dbReference>
<evidence type="ECO:0000256" key="6">
    <source>
        <dbReference type="ARBA" id="ARBA00022801"/>
    </source>
</evidence>
<feature type="domain" description="ENPP1-3/EXOG-like endonuclease/phosphodiesterase" evidence="11">
    <location>
        <begin position="69"/>
        <end position="277"/>
    </location>
</feature>
<dbReference type="Pfam" id="PF01223">
    <property type="entry name" value="Endonuclease_NS"/>
    <property type="match status" value="1"/>
</dbReference>
<evidence type="ECO:0000256" key="4">
    <source>
        <dbReference type="ARBA" id="ARBA00022723"/>
    </source>
</evidence>
<evidence type="ECO:0000259" key="12">
    <source>
        <dbReference type="SMART" id="SM00892"/>
    </source>
</evidence>
<dbReference type="InterPro" id="IPR040255">
    <property type="entry name" value="Non-specific_endonuclease"/>
</dbReference>
<dbReference type="GO" id="GO:0005743">
    <property type="term" value="C:mitochondrial inner membrane"/>
    <property type="evidence" value="ECO:0007669"/>
    <property type="project" value="TreeGrafter"/>
</dbReference>
<protein>
    <recommendedName>
        <fullName evidence="10">Endonuclease</fullName>
        <ecNumber evidence="10">3.1.30.-</ecNumber>
    </recommendedName>
</protein>
<evidence type="ECO:0000256" key="8">
    <source>
        <dbReference type="PIRSR" id="PIRSR640255-1"/>
    </source>
</evidence>
<comment type="cofactor">
    <cofactor evidence="1 10">
        <name>Mg(2+)</name>
        <dbReference type="ChEBI" id="CHEBI:18420"/>
    </cofactor>
</comment>
<dbReference type="GO" id="GO:0003676">
    <property type="term" value="F:nucleic acid binding"/>
    <property type="evidence" value="ECO:0007669"/>
    <property type="project" value="InterPro"/>
</dbReference>
<evidence type="ECO:0000259" key="11">
    <source>
        <dbReference type="SMART" id="SM00477"/>
    </source>
</evidence>